<sequence length="590" mass="64528">MKGAKRFAVSDSLPDSNDTTCFEFSALIDVGFWDNEVKLRLRNKRIMAGLLFDVHRPEPSQQQLTPPLDVKRAESSQHHVRALNNQFASWVQTQLKNHPDELWEDGIQDYLAHASNIMETFSDVVNWLKANAAKGGSVADSLTTEKKLVPEIKNNESKLLQEKTGFALPSTSASFTSSWSSSVFSANQSSGGVSSRSQSSSLFSNSESSGTFSNNLGSGLFSNNQSSGFFSNSQTFGLHSNNQSSGALSSGQSCGAFSNSQTPFSINQSTGAFSNSQSLGALSNSQTPFSFNQSSAAFSESQSLGVLSNSQTPFSFGRYCTALLECYIGYKFTRNEDIIGFSCNIRNIVKWTAKAIPRRSTRPCYMHLSVSWCGNLRGQSSIPTTHNTADDVDHVMCKSVSCTSFLYHMLVVEIWFQVLKTLPGALSLLLCVFVLYVVIKRPFLLPENELQQPGSPSVKKSVEKGIVTVHEVKCKLYVKSSDPAVKDTWKDKGTGQLSIKCKEGISKGTKESKPTIVVRNDVGKVLLNALLYPGIKTNPQKNSLVAIFHTAGDDSGNNDSVVARTFLLRMKTEEDRNKLATAIQEYAPTS</sequence>
<dbReference type="SMART" id="SM00160">
    <property type="entry name" value="RanBD"/>
    <property type="match status" value="1"/>
</dbReference>
<evidence type="ECO:0000313" key="6">
    <source>
        <dbReference type="EMBL" id="KAG6781011.1"/>
    </source>
</evidence>
<dbReference type="AlphaFoldDB" id="A0A8X8CYV9"/>
<evidence type="ECO:0000256" key="2">
    <source>
        <dbReference type="ARBA" id="ARBA00022816"/>
    </source>
</evidence>
<keyword evidence="7" id="KW-1185">Reference proteome</keyword>
<keyword evidence="2" id="KW-0813">Transport</keyword>
<dbReference type="InterPro" id="IPR045255">
    <property type="entry name" value="RanBP1-like"/>
</dbReference>
<dbReference type="GO" id="GO:0015031">
    <property type="term" value="P:protein transport"/>
    <property type="evidence" value="ECO:0007669"/>
    <property type="project" value="UniProtKB-KW"/>
</dbReference>
<evidence type="ECO:0000259" key="5">
    <source>
        <dbReference type="PROSITE" id="PS50196"/>
    </source>
</evidence>
<dbReference type="CDD" id="cd13170">
    <property type="entry name" value="RanBD_NUP50"/>
    <property type="match status" value="1"/>
</dbReference>
<dbReference type="PROSITE" id="PS50196">
    <property type="entry name" value="RANBD1"/>
    <property type="match status" value="1"/>
</dbReference>
<dbReference type="OrthoDB" id="185618at2759"/>
<evidence type="ECO:0000256" key="3">
    <source>
        <dbReference type="ARBA" id="ARBA00023010"/>
    </source>
</evidence>
<feature type="domain" description="RanBD1" evidence="5">
    <location>
        <begin position="460"/>
        <end position="590"/>
    </location>
</feature>
<keyword evidence="2" id="KW-0509">mRNA transport</keyword>
<name>A0A8X8CYV9_POPTO</name>
<evidence type="ECO:0000313" key="7">
    <source>
        <dbReference type="Proteomes" id="UP000886885"/>
    </source>
</evidence>
<keyword evidence="3" id="KW-0811">Translocation</keyword>
<evidence type="ECO:0000256" key="1">
    <source>
        <dbReference type="ARBA" id="ARBA00004567"/>
    </source>
</evidence>
<organism evidence="6 7">
    <name type="scientific">Populus tomentosa</name>
    <name type="common">Chinese white poplar</name>
    <dbReference type="NCBI Taxonomy" id="118781"/>
    <lineage>
        <taxon>Eukaryota</taxon>
        <taxon>Viridiplantae</taxon>
        <taxon>Streptophyta</taxon>
        <taxon>Embryophyta</taxon>
        <taxon>Tracheophyta</taxon>
        <taxon>Spermatophyta</taxon>
        <taxon>Magnoliopsida</taxon>
        <taxon>eudicotyledons</taxon>
        <taxon>Gunneridae</taxon>
        <taxon>Pentapetalae</taxon>
        <taxon>rosids</taxon>
        <taxon>fabids</taxon>
        <taxon>Malpighiales</taxon>
        <taxon>Salicaceae</taxon>
        <taxon>Saliceae</taxon>
        <taxon>Populus</taxon>
    </lineage>
</organism>
<dbReference type="InterPro" id="IPR000156">
    <property type="entry name" value="Ran_bind_dom"/>
</dbReference>
<dbReference type="PANTHER" id="PTHR23138">
    <property type="entry name" value="RAN BINDING PROTEIN"/>
    <property type="match status" value="1"/>
</dbReference>
<dbReference type="GO" id="GO:0051028">
    <property type="term" value="P:mRNA transport"/>
    <property type="evidence" value="ECO:0007669"/>
    <property type="project" value="UniProtKB-KW"/>
</dbReference>
<reference evidence="6" key="1">
    <citation type="journal article" date="2020" name="bioRxiv">
        <title>Hybrid origin of Populus tomentosa Carr. identified through genome sequencing and phylogenomic analysis.</title>
        <authorList>
            <person name="An X."/>
            <person name="Gao K."/>
            <person name="Chen Z."/>
            <person name="Li J."/>
            <person name="Yang X."/>
            <person name="Yang X."/>
            <person name="Zhou J."/>
            <person name="Guo T."/>
            <person name="Zhao T."/>
            <person name="Huang S."/>
            <person name="Miao D."/>
            <person name="Khan W.U."/>
            <person name="Rao P."/>
            <person name="Ye M."/>
            <person name="Lei B."/>
            <person name="Liao W."/>
            <person name="Wang J."/>
            <person name="Ji L."/>
            <person name="Li Y."/>
            <person name="Guo B."/>
            <person name="Mustafa N.S."/>
            <person name="Li S."/>
            <person name="Yun Q."/>
            <person name="Keller S.R."/>
            <person name="Mao J."/>
            <person name="Zhang R."/>
            <person name="Strauss S.H."/>
        </authorList>
    </citation>
    <scope>NUCLEOTIDE SEQUENCE</scope>
    <source>
        <strain evidence="6">GM15</strain>
        <tissue evidence="6">Leaf</tissue>
    </source>
</reference>
<keyword evidence="4" id="KW-0539">Nucleus</keyword>
<dbReference type="Pfam" id="PF00638">
    <property type="entry name" value="Ran_BP1"/>
    <property type="match status" value="1"/>
</dbReference>
<gene>
    <name evidence="6" type="ORF">POTOM_013891</name>
</gene>
<dbReference type="GO" id="GO:0005643">
    <property type="term" value="C:nuclear pore"/>
    <property type="evidence" value="ECO:0007669"/>
    <property type="project" value="UniProtKB-SubCell"/>
</dbReference>
<protein>
    <recommendedName>
        <fullName evidence="5">RanBD1 domain-containing protein</fullName>
    </recommendedName>
</protein>
<dbReference type="Proteomes" id="UP000886885">
    <property type="component" value="Chromosome 3D"/>
</dbReference>
<comment type="subcellular location">
    <subcellularLocation>
        <location evidence="1">Nucleus</location>
        <location evidence="1">Nuclear pore complex</location>
    </subcellularLocation>
</comment>
<keyword evidence="4" id="KW-0653">Protein transport</keyword>
<evidence type="ECO:0000256" key="4">
    <source>
        <dbReference type="ARBA" id="ARBA00023132"/>
    </source>
</evidence>
<dbReference type="PANTHER" id="PTHR23138:SF141">
    <property type="entry name" value="NUCLEAR PORE COMPLEX PROTEIN NUP50"/>
    <property type="match status" value="1"/>
</dbReference>
<keyword evidence="4" id="KW-0906">Nuclear pore complex</keyword>
<comment type="caution">
    <text evidence="6">The sequence shown here is derived from an EMBL/GenBank/DDBJ whole genome shotgun (WGS) entry which is preliminary data.</text>
</comment>
<accession>A0A8X8CYV9</accession>
<proteinExistence type="predicted"/>
<dbReference type="EMBL" id="JAAWWB010000006">
    <property type="protein sequence ID" value="KAG6781011.1"/>
    <property type="molecule type" value="Genomic_DNA"/>
</dbReference>